<feature type="domain" description="Endonuclease/exonuclease/phosphatase" evidence="1">
    <location>
        <begin position="285"/>
        <end position="444"/>
    </location>
</feature>
<accession>A0A6D2KKA5</accession>
<evidence type="ECO:0000313" key="3">
    <source>
        <dbReference type="Proteomes" id="UP000467841"/>
    </source>
</evidence>
<dbReference type="EMBL" id="CACVBM020001595">
    <property type="protein sequence ID" value="CAA7054919.1"/>
    <property type="molecule type" value="Genomic_DNA"/>
</dbReference>
<evidence type="ECO:0000259" key="1">
    <source>
        <dbReference type="Pfam" id="PF03372"/>
    </source>
</evidence>
<proteinExistence type="predicted"/>
<dbReference type="InterPro" id="IPR036691">
    <property type="entry name" value="Endo/exonu/phosph_ase_sf"/>
</dbReference>
<keyword evidence="3" id="KW-1185">Reference proteome</keyword>
<sequence>MIAVGAIGEQVDTGHHSLSDAGNDVRDDVMGDMVISDDDLLGDEEELGDVEDEKGTLGDDTLALMPRAETEETIEVSMQVQGESHRLRKSCRVEERASRENARSEQKRKFSGPMWGLAEERCESWLKWPKHQERGQYVCFGFDFVMLGTVEPCVSPFFVTLGFFGNDNKTDGIPYDMILSIHGDIELVYVRWSGFLRIAFVLVVLSYHAQFPRVISGLKGHWCMGWTECIGIQRSLGGFRCRDDAVEGDRRILCLRNQGNRWENSNIHVQFHFGYDRVFTVDPCGASGGLALFYNNSYDVSIICSNKRIIDVEASHEGRSIFMSFVYGDSVVKFRDIVWERITRIGTTRTEPWFLIGDFNEITGNHEKQGGALRQASTFVPFNLMISDCDLVDFPSRGNTLSWRGRRRGKIVRCRLDRALATEEWHDLFPVSYVEYLPMIGSDHMPILATLDSKVTEAISV</sequence>
<dbReference type="Gene3D" id="3.60.10.10">
    <property type="entry name" value="Endonuclease/exonuclease/phosphatase"/>
    <property type="match status" value="1"/>
</dbReference>
<dbReference type="InterPro" id="IPR005135">
    <property type="entry name" value="Endo/exonuclease/phosphatase"/>
</dbReference>
<dbReference type="SUPFAM" id="SSF56219">
    <property type="entry name" value="DNase I-like"/>
    <property type="match status" value="1"/>
</dbReference>
<dbReference type="Proteomes" id="UP000467841">
    <property type="component" value="Unassembled WGS sequence"/>
</dbReference>
<gene>
    <name evidence="2" type="ORF">MERR_LOCUS42155</name>
</gene>
<dbReference type="GO" id="GO:0003824">
    <property type="term" value="F:catalytic activity"/>
    <property type="evidence" value="ECO:0007669"/>
    <property type="project" value="InterPro"/>
</dbReference>
<dbReference type="PANTHER" id="PTHR33710:SF71">
    <property type="entry name" value="ENDONUCLEASE_EXONUCLEASE_PHOSPHATASE DOMAIN-CONTAINING PROTEIN"/>
    <property type="match status" value="1"/>
</dbReference>
<name>A0A6D2KKA5_9BRAS</name>
<reference evidence="2" key="1">
    <citation type="submission" date="2020-01" db="EMBL/GenBank/DDBJ databases">
        <authorList>
            <person name="Mishra B."/>
        </authorList>
    </citation>
    <scope>NUCLEOTIDE SEQUENCE [LARGE SCALE GENOMIC DNA]</scope>
</reference>
<dbReference type="PANTHER" id="PTHR33710">
    <property type="entry name" value="BNAC02G09200D PROTEIN"/>
    <property type="match status" value="1"/>
</dbReference>
<dbReference type="AlphaFoldDB" id="A0A6D2KKA5"/>
<dbReference type="OrthoDB" id="1107390at2759"/>
<protein>
    <recommendedName>
        <fullName evidence="1">Endonuclease/exonuclease/phosphatase domain-containing protein</fullName>
    </recommendedName>
</protein>
<organism evidence="2 3">
    <name type="scientific">Microthlaspi erraticum</name>
    <dbReference type="NCBI Taxonomy" id="1685480"/>
    <lineage>
        <taxon>Eukaryota</taxon>
        <taxon>Viridiplantae</taxon>
        <taxon>Streptophyta</taxon>
        <taxon>Embryophyta</taxon>
        <taxon>Tracheophyta</taxon>
        <taxon>Spermatophyta</taxon>
        <taxon>Magnoliopsida</taxon>
        <taxon>eudicotyledons</taxon>
        <taxon>Gunneridae</taxon>
        <taxon>Pentapetalae</taxon>
        <taxon>rosids</taxon>
        <taxon>malvids</taxon>
        <taxon>Brassicales</taxon>
        <taxon>Brassicaceae</taxon>
        <taxon>Coluteocarpeae</taxon>
        <taxon>Microthlaspi</taxon>
    </lineage>
</organism>
<evidence type="ECO:0000313" key="2">
    <source>
        <dbReference type="EMBL" id="CAA7054919.1"/>
    </source>
</evidence>
<comment type="caution">
    <text evidence="2">The sequence shown here is derived from an EMBL/GenBank/DDBJ whole genome shotgun (WGS) entry which is preliminary data.</text>
</comment>
<dbReference type="Pfam" id="PF03372">
    <property type="entry name" value="Exo_endo_phos"/>
    <property type="match status" value="1"/>
</dbReference>